<accession>A8F7T7</accession>
<dbReference type="OrthoDB" id="37447at2"/>
<evidence type="ECO:0008006" key="4">
    <source>
        <dbReference type="Google" id="ProtNLM"/>
    </source>
</evidence>
<keyword evidence="1" id="KW-0472">Membrane</keyword>
<feature type="transmembrane region" description="Helical" evidence="1">
    <location>
        <begin position="137"/>
        <end position="157"/>
    </location>
</feature>
<protein>
    <recommendedName>
        <fullName evidence="4">DUF5317 domain-containing protein</fullName>
    </recommendedName>
</protein>
<dbReference type="RefSeq" id="WP_012003697.1">
    <property type="nucleotide sequence ID" value="NC_009828.1"/>
</dbReference>
<proteinExistence type="predicted"/>
<gene>
    <name evidence="2" type="ordered locus">Tlet_1667</name>
</gene>
<dbReference type="AlphaFoldDB" id="A8F7T7"/>
<name>A8F7T7_PSELT</name>
<dbReference type="eggNOG" id="ENOG5033BXS">
    <property type="taxonomic scope" value="Bacteria"/>
</dbReference>
<dbReference type="InterPro" id="IPR035168">
    <property type="entry name" value="DUF5317"/>
</dbReference>
<dbReference type="Pfam" id="PF17248">
    <property type="entry name" value="DUF5317"/>
    <property type="match status" value="1"/>
</dbReference>
<keyword evidence="1" id="KW-0812">Transmembrane</keyword>
<keyword evidence="3" id="KW-1185">Reference proteome</keyword>
<evidence type="ECO:0000313" key="3">
    <source>
        <dbReference type="Proteomes" id="UP000002016"/>
    </source>
</evidence>
<evidence type="ECO:0000313" key="2">
    <source>
        <dbReference type="EMBL" id="ABV34221.1"/>
    </source>
</evidence>
<dbReference type="Proteomes" id="UP000002016">
    <property type="component" value="Chromosome"/>
</dbReference>
<reference evidence="2 3" key="1">
    <citation type="submission" date="2007-08" db="EMBL/GenBank/DDBJ databases">
        <title>Complete sequence of Thermotoga lettingae TMO.</title>
        <authorList>
            <consortium name="US DOE Joint Genome Institute"/>
            <person name="Copeland A."/>
            <person name="Lucas S."/>
            <person name="Lapidus A."/>
            <person name="Barry K."/>
            <person name="Glavina del Rio T."/>
            <person name="Dalin E."/>
            <person name="Tice H."/>
            <person name="Pitluck S."/>
            <person name="Foster B."/>
            <person name="Bruce D."/>
            <person name="Schmutz J."/>
            <person name="Larimer F."/>
            <person name="Land M."/>
            <person name="Hauser L."/>
            <person name="Kyrpides N."/>
            <person name="Mikhailova N."/>
            <person name="Nelson K."/>
            <person name="Gogarten J.P."/>
            <person name="Noll K."/>
            <person name="Richardson P."/>
        </authorList>
    </citation>
    <scope>NUCLEOTIDE SEQUENCE [LARGE SCALE GENOMIC DNA]</scope>
    <source>
        <strain evidence="3">ATCC BAA-301 / DSM 14385 / NBRC 107922 / TMO</strain>
    </source>
</reference>
<dbReference type="STRING" id="416591.Tlet_1667"/>
<dbReference type="HOGENOM" id="CLU_1659898_0_0_0"/>
<organism evidence="2 3">
    <name type="scientific">Pseudothermotoga lettingae (strain ATCC BAA-301 / DSM 14385 / NBRC 107922 / TMO)</name>
    <name type="common">Thermotoga lettingae</name>
    <dbReference type="NCBI Taxonomy" id="416591"/>
    <lineage>
        <taxon>Bacteria</taxon>
        <taxon>Thermotogati</taxon>
        <taxon>Thermotogota</taxon>
        <taxon>Thermotogae</taxon>
        <taxon>Thermotogales</taxon>
        <taxon>Thermotogaceae</taxon>
        <taxon>Pseudothermotoga</taxon>
    </lineage>
</organism>
<sequence>MILDVFIIALLLSLILKKRIFHLDKLEIKAIYLFPVPFIIQILPFQQRGLLMAISYGLLFTAMMLNWKINGFKFMAAGSAMNALVILFNNGKMPVYEPFARMLELDLTVKHTFVYSFSEKLILGDWIPIILPWARKFLISPGDILIYAGVFIFFLTIEKTHR</sequence>
<reference evidence="2 3" key="2">
    <citation type="journal article" date="2009" name="Proc. Natl. Acad. Sci. U.S.A.">
        <title>On the chimeric nature, thermophilic origin, and phylogenetic placement of the Thermotogales.</title>
        <authorList>
            <person name="Zhaxybayeva O."/>
            <person name="Swithers K.S."/>
            <person name="Lapierre P."/>
            <person name="Fournier G.P."/>
            <person name="Bickhart D.M."/>
            <person name="DeBoy R.T."/>
            <person name="Nelson K.E."/>
            <person name="Nesbo C.L."/>
            <person name="Doolittle W.F."/>
            <person name="Gogarten J.P."/>
            <person name="Noll K.M."/>
        </authorList>
    </citation>
    <scope>NUCLEOTIDE SEQUENCE [LARGE SCALE GENOMIC DNA]</scope>
    <source>
        <strain evidence="3">ATCC BAA-301 / DSM 14385 / NBRC 107922 / TMO</strain>
    </source>
</reference>
<dbReference type="KEGG" id="tle:Tlet_1667"/>
<feature type="transmembrane region" description="Helical" evidence="1">
    <location>
        <begin position="73"/>
        <end position="91"/>
    </location>
</feature>
<keyword evidence="1" id="KW-1133">Transmembrane helix</keyword>
<dbReference type="EMBL" id="CP000812">
    <property type="protein sequence ID" value="ABV34221.1"/>
    <property type="molecule type" value="Genomic_DNA"/>
</dbReference>
<evidence type="ECO:0000256" key="1">
    <source>
        <dbReference type="SAM" id="Phobius"/>
    </source>
</evidence>